<feature type="transmembrane region" description="Helical" evidence="1">
    <location>
        <begin position="20"/>
        <end position="40"/>
    </location>
</feature>
<sequence>MSDDRCLFCISARSFVKTTLHVDLYLVMFAIPQWMLLAMYAAKDHLLHTLICFIGTFMLLSAIQKSSALKYNWPWNWLAIGCCYELVTLGLGTLLMNTDFQQTMMLVAVALLICGFVLVLCFFIVNGYHFPNPYGLAGLAILGFIQVTVIMTVNTVFYWQHWTDLAMLVLLISVLTMMVSLVLISFHNHEILIQDDALLVAFVLYVNYVLVLMACFICYQRVDNNFASRSKSGRKAAVASPSA</sequence>
<dbReference type="AlphaFoldDB" id="B4M9N3"/>
<keyword evidence="1" id="KW-1133">Transmembrane helix</keyword>
<gene>
    <name evidence="2" type="primary">Dvir\GJ18349</name>
    <name evidence="2" type="ORF">Dvir_GJ18349</name>
</gene>
<dbReference type="KEGG" id="dvi:6633949"/>
<dbReference type="OMA" id="HIVYTMI"/>
<dbReference type="eggNOG" id="ENOG502T6XZ">
    <property type="taxonomic scope" value="Eukaryota"/>
</dbReference>
<protein>
    <submittedName>
        <fullName evidence="2">Uncharacterized protein</fullName>
    </submittedName>
</protein>
<feature type="transmembrane region" description="Helical" evidence="1">
    <location>
        <begin position="137"/>
        <end position="159"/>
    </location>
</feature>
<name>B4M9N3_DROVI</name>
<feature type="transmembrane region" description="Helical" evidence="1">
    <location>
        <begin position="198"/>
        <end position="222"/>
    </location>
</feature>
<evidence type="ECO:0000313" key="2">
    <source>
        <dbReference type="EMBL" id="EDW57909.1"/>
    </source>
</evidence>
<feature type="transmembrane region" description="Helical" evidence="1">
    <location>
        <begin position="75"/>
        <end position="96"/>
    </location>
</feature>
<proteinExistence type="predicted"/>
<keyword evidence="1" id="KW-0812">Transmembrane</keyword>
<reference evidence="2 3" key="1">
    <citation type="journal article" date="2007" name="Nature">
        <title>Evolution of genes and genomes on the Drosophila phylogeny.</title>
        <authorList>
            <consortium name="Drosophila 12 Genomes Consortium"/>
            <person name="Clark A.G."/>
            <person name="Eisen M.B."/>
            <person name="Smith D.R."/>
            <person name="Bergman C.M."/>
            <person name="Oliver B."/>
            <person name="Markow T.A."/>
            <person name="Kaufman T.C."/>
            <person name="Kellis M."/>
            <person name="Gelbart W."/>
            <person name="Iyer V.N."/>
            <person name="Pollard D.A."/>
            <person name="Sackton T.B."/>
            <person name="Larracuente A.M."/>
            <person name="Singh N.D."/>
            <person name="Abad J.P."/>
            <person name="Abt D.N."/>
            <person name="Adryan B."/>
            <person name="Aguade M."/>
            <person name="Akashi H."/>
            <person name="Anderson W.W."/>
            <person name="Aquadro C.F."/>
            <person name="Ardell D.H."/>
            <person name="Arguello R."/>
            <person name="Artieri C.G."/>
            <person name="Barbash D.A."/>
            <person name="Barker D."/>
            <person name="Barsanti P."/>
            <person name="Batterham P."/>
            <person name="Batzoglou S."/>
            <person name="Begun D."/>
            <person name="Bhutkar A."/>
            <person name="Blanco E."/>
            <person name="Bosak S.A."/>
            <person name="Bradley R.K."/>
            <person name="Brand A.D."/>
            <person name="Brent M.R."/>
            <person name="Brooks A.N."/>
            <person name="Brown R.H."/>
            <person name="Butlin R.K."/>
            <person name="Caggese C."/>
            <person name="Calvi B.R."/>
            <person name="Bernardo de Carvalho A."/>
            <person name="Caspi A."/>
            <person name="Castrezana S."/>
            <person name="Celniker S.E."/>
            <person name="Chang J.L."/>
            <person name="Chapple C."/>
            <person name="Chatterji S."/>
            <person name="Chinwalla A."/>
            <person name="Civetta A."/>
            <person name="Clifton S.W."/>
            <person name="Comeron J.M."/>
            <person name="Costello J.C."/>
            <person name="Coyne J.A."/>
            <person name="Daub J."/>
            <person name="David R.G."/>
            <person name="Delcher A.L."/>
            <person name="Delehaunty K."/>
            <person name="Do C.B."/>
            <person name="Ebling H."/>
            <person name="Edwards K."/>
            <person name="Eickbush T."/>
            <person name="Evans J.D."/>
            <person name="Filipski A."/>
            <person name="Findeiss S."/>
            <person name="Freyhult E."/>
            <person name="Fulton L."/>
            <person name="Fulton R."/>
            <person name="Garcia A.C."/>
            <person name="Gardiner A."/>
            <person name="Garfield D.A."/>
            <person name="Garvin B.E."/>
            <person name="Gibson G."/>
            <person name="Gilbert D."/>
            <person name="Gnerre S."/>
            <person name="Godfrey J."/>
            <person name="Good R."/>
            <person name="Gotea V."/>
            <person name="Gravely B."/>
            <person name="Greenberg A.J."/>
            <person name="Griffiths-Jones S."/>
            <person name="Gross S."/>
            <person name="Guigo R."/>
            <person name="Gustafson E.A."/>
            <person name="Haerty W."/>
            <person name="Hahn M.W."/>
            <person name="Halligan D.L."/>
            <person name="Halpern A.L."/>
            <person name="Halter G.M."/>
            <person name="Han M.V."/>
            <person name="Heger A."/>
            <person name="Hillier L."/>
            <person name="Hinrichs A.S."/>
            <person name="Holmes I."/>
            <person name="Hoskins R.A."/>
            <person name="Hubisz M.J."/>
            <person name="Hultmark D."/>
            <person name="Huntley M.A."/>
            <person name="Jaffe D.B."/>
            <person name="Jagadeeshan S."/>
            <person name="Jeck W.R."/>
            <person name="Johnson J."/>
            <person name="Jones C.D."/>
            <person name="Jordan W.C."/>
            <person name="Karpen G.H."/>
            <person name="Kataoka E."/>
            <person name="Keightley P.D."/>
            <person name="Kheradpour P."/>
            <person name="Kirkness E.F."/>
            <person name="Koerich L.B."/>
            <person name="Kristiansen K."/>
            <person name="Kudrna D."/>
            <person name="Kulathinal R.J."/>
            <person name="Kumar S."/>
            <person name="Kwok R."/>
            <person name="Lander E."/>
            <person name="Langley C.H."/>
            <person name="Lapoint R."/>
            <person name="Lazzaro B.P."/>
            <person name="Lee S.J."/>
            <person name="Levesque L."/>
            <person name="Li R."/>
            <person name="Lin C.F."/>
            <person name="Lin M.F."/>
            <person name="Lindblad-Toh K."/>
            <person name="Llopart A."/>
            <person name="Long M."/>
            <person name="Low L."/>
            <person name="Lozovsky E."/>
            <person name="Lu J."/>
            <person name="Luo M."/>
            <person name="Machado C.A."/>
            <person name="Makalowski W."/>
            <person name="Marzo M."/>
            <person name="Matsuda M."/>
            <person name="Matzkin L."/>
            <person name="McAllister B."/>
            <person name="McBride C.S."/>
            <person name="McKernan B."/>
            <person name="McKernan K."/>
            <person name="Mendez-Lago M."/>
            <person name="Minx P."/>
            <person name="Mollenhauer M.U."/>
            <person name="Montooth K."/>
            <person name="Mount S.M."/>
            <person name="Mu X."/>
            <person name="Myers E."/>
            <person name="Negre B."/>
            <person name="Newfeld S."/>
            <person name="Nielsen R."/>
            <person name="Noor M.A."/>
            <person name="O'Grady P."/>
            <person name="Pachter L."/>
            <person name="Papaceit M."/>
            <person name="Parisi M.J."/>
            <person name="Parisi M."/>
            <person name="Parts L."/>
            <person name="Pedersen J.S."/>
            <person name="Pesole G."/>
            <person name="Phillippy A.M."/>
            <person name="Ponting C.P."/>
            <person name="Pop M."/>
            <person name="Porcelli D."/>
            <person name="Powell J.R."/>
            <person name="Prohaska S."/>
            <person name="Pruitt K."/>
            <person name="Puig M."/>
            <person name="Quesneville H."/>
            <person name="Ram K.R."/>
            <person name="Rand D."/>
            <person name="Rasmussen M.D."/>
            <person name="Reed L.K."/>
            <person name="Reenan R."/>
            <person name="Reily A."/>
            <person name="Remington K.A."/>
            <person name="Rieger T.T."/>
            <person name="Ritchie M.G."/>
            <person name="Robin C."/>
            <person name="Rogers Y.H."/>
            <person name="Rohde C."/>
            <person name="Rozas J."/>
            <person name="Rubenfield M.J."/>
            <person name="Ruiz A."/>
            <person name="Russo S."/>
            <person name="Salzberg S.L."/>
            <person name="Sanchez-Gracia A."/>
            <person name="Saranga D.J."/>
            <person name="Sato H."/>
            <person name="Schaeffer S.W."/>
            <person name="Schatz M.C."/>
            <person name="Schlenke T."/>
            <person name="Schwartz R."/>
            <person name="Segarra C."/>
            <person name="Singh R.S."/>
            <person name="Sirot L."/>
            <person name="Sirota M."/>
            <person name="Sisneros N.B."/>
            <person name="Smith C.D."/>
            <person name="Smith T.F."/>
            <person name="Spieth J."/>
            <person name="Stage D.E."/>
            <person name="Stark A."/>
            <person name="Stephan W."/>
            <person name="Strausberg R.L."/>
            <person name="Strempel S."/>
            <person name="Sturgill D."/>
            <person name="Sutton G."/>
            <person name="Sutton G.G."/>
            <person name="Tao W."/>
            <person name="Teichmann S."/>
            <person name="Tobari Y.N."/>
            <person name="Tomimura Y."/>
            <person name="Tsolas J.M."/>
            <person name="Valente V.L."/>
            <person name="Venter E."/>
            <person name="Venter J.C."/>
            <person name="Vicario S."/>
            <person name="Vieira F.G."/>
            <person name="Vilella A.J."/>
            <person name="Villasante A."/>
            <person name="Walenz B."/>
            <person name="Wang J."/>
            <person name="Wasserman M."/>
            <person name="Watts T."/>
            <person name="Wilson D."/>
            <person name="Wilson R.K."/>
            <person name="Wing R.A."/>
            <person name="Wolfner M.F."/>
            <person name="Wong A."/>
            <person name="Wong G.K."/>
            <person name="Wu C.I."/>
            <person name="Wu G."/>
            <person name="Yamamoto D."/>
            <person name="Yang H.P."/>
            <person name="Yang S.P."/>
            <person name="Yorke J.A."/>
            <person name="Yoshida K."/>
            <person name="Zdobnov E."/>
            <person name="Zhang P."/>
            <person name="Zhang Y."/>
            <person name="Zimin A.V."/>
            <person name="Baldwin J."/>
            <person name="Abdouelleil A."/>
            <person name="Abdulkadir J."/>
            <person name="Abebe A."/>
            <person name="Abera B."/>
            <person name="Abreu J."/>
            <person name="Acer S.C."/>
            <person name="Aftuck L."/>
            <person name="Alexander A."/>
            <person name="An P."/>
            <person name="Anderson E."/>
            <person name="Anderson S."/>
            <person name="Arachi H."/>
            <person name="Azer M."/>
            <person name="Bachantsang P."/>
            <person name="Barry A."/>
            <person name="Bayul T."/>
            <person name="Berlin A."/>
            <person name="Bessette D."/>
            <person name="Bloom T."/>
            <person name="Blye J."/>
            <person name="Boguslavskiy L."/>
            <person name="Bonnet C."/>
            <person name="Boukhgalter B."/>
            <person name="Bourzgui I."/>
            <person name="Brown A."/>
            <person name="Cahill P."/>
            <person name="Channer S."/>
            <person name="Cheshatsang Y."/>
            <person name="Chuda L."/>
            <person name="Citroen M."/>
            <person name="Collymore A."/>
            <person name="Cooke P."/>
            <person name="Costello M."/>
            <person name="D'Aco K."/>
            <person name="Daza R."/>
            <person name="De Haan G."/>
            <person name="DeGray S."/>
            <person name="DeMaso C."/>
            <person name="Dhargay N."/>
            <person name="Dooley K."/>
            <person name="Dooley E."/>
            <person name="Doricent M."/>
            <person name="Dorje P."/>
            <person name="Dorjee K."/>
            <person name="Dupes A."/>
            <person name="Elong R."/>
            <person name="Falk J."/>
            <person name="Farina A."/>
            <person name="Faro S."/>
            <person name="Ferguson D."/>
            <person name="Fisher S."/>
            <person name="Foley C.D."/>
            <person name="Franke A."/>
            <person name="Friedrich D."/>
            <person name="Gadbois L."/>
            <person name="Gearin G."/>
            <person name="Gearin C.R."/>
            <person name="Giannoukos G."/>
            <person name="Goode T."/>
            <person name="Graham J."/>
            <person name="Grandbois E."/>
            <person name="Grewal S."/>
            <person name="Gyaltsen K."/>
            <person name="Hafez N."/>
            <person name="Hagos B."/>
            <person name="Hall J."/>
            <person name="Henson C."/>
            <person name="Hollinger A."/>
            <person name="Honan T."/>
            <person name="Huard M.D."/>
            <person name="Hughes L."/>
            <person name="Hurhula B."/>
            <person name="Husby M.E."/>
            <person name="Kamat A."/>
            <person name="Kanga B."/>
            <person name="Kashin S."/>
            <person name="Khazanovich D."/>
            <person name="Kisner P."/>
            <person name="Lance K."/>
            <person name="Lara M."/>
            <person name="Lee W."/>
            <person name="Lennon N."/>
            <person name="Letendre F."/>
            <person name="LeVine R."/>
            <person name="Lipovsky A."/>
            <person name="Liu X."/>
            <person name="Liu J."/>
            <person name="Liu S."/>
            <person name="Lokyitsang T."/>
            <person name="Lokyitsang Y."/>
            <person name="Lubonja R."/>
            <person name="Lui A."/>
            <person name="MacDonald P."/>
            <person name="Magnisalis V."/>
            <person name="Maru K."/>
            <person name="Matthews C."/>
            <person name="McCusker W."/>
            <person name="McDonough S."/>
            <person name="Mehta T."/>
            <person name="Meldrim J."/>
            <person name="Meneus L."/>
            <person name="Mihai O."/>
            <person name="Mihalev A."/>
            <person name="Mihova T."/>
            <person name="Mittelman R."/>
            <person name="Mlenga V."/>
            <person name="Montmayeur A."/>
            <person name="Mulrain L."/>
            <person name="Navidi A."/>
            <person name="Naylor J."/>
            <person name="Negash T."/>
            <person name="Nguyen T."/>
            <person name="Nguyen N."/>
            <person name="Nicol R."/>
            <person name="Norbu C."/>
            <person name="Norbu N."/>
            <person name="Novod N."/>
            <person name="O'Neill B."/>
            <person name="Osman S."/>
            <person name="Markiewicz E."/>
            <person name="Oyono O.L."/>
            <person name="Patti C."/>
            <person name="Phunkhang P."/>
            <person name="Pierre F."/>
            <person name="Priest M."/>
            <person name="Raghuraman S."/>
            <person name="Rege F."/>
            <person name="Reyes R."/>
            <person name="Rise C."/>
            <person name="Rogov P."/>
            <person name="Ross K."/>
            <person name="Ryan E."/>
            <person name="Settipalli S."/>
            <person name="Shea T."/>
            <person name="Sherpa N."/>
            <person name="Shi L."/>
            <person name="Shih D."/>
            <person name="Sparrow T."/>
            <person name="Spaulding J."/>
            <person name="Stalker J."/>
            <person name="Stange-Thomann N."/>
            <person name="Stavropoulos S."/>
            <person name="Stone C."/>
            <person name="Strader C."/>
            <person name="Tesfaye S."/>
            <person name="Thomson T."/>
            <person name="Thoulutsang Y."/>
            <person name="Thoulutsang D."/>
            <person name="Topham K."/>
            <person name="Topping I."/>
            <person name="Tsamla T."/>
            <person name="Vassiliev H."/>
            <person name="Vo A."/>
            <person name="Wangchuk T."/>
            <person name="Wangdi T."/>
            <person name="Weiand M."/>
            <person name="Wilkinson J."/>
            <person name="Wilson A."/>
            <person name="Yadav S."/>
            <person name="Young G."/>
            <person name="Yu Q."/>
            <person name="Zembek L."/>
            <person name="Zhong D."/>
            <person name="Zimmer A."/>
            <person name="Zwirko Z."/>
            <person name="Jaffe D.B."/>
            <person name="Alvarez P."/>
            <person name="Brockman W."/>
            <person name="Butler J."/>
            <person name="Chin C."/>
            <person name="Gnerre S."/>
            <person name="Grabherr M."/>
            <person name="Kleber M."/>
            <person name="Mauceli E."/>
            <person name="MacCallum I."/>
        </authorList>
    </citation>
    <scope>NUCLEOTIDE SEQUENCE [LARGE SCALE GENOMIC DNA]</scope>
    <source>
        <strain evidence="3">Tucson 15010-1051.87</strain>
    </source>
</reference>
<accession>B4M9N3</accession>
<feature type="transmembrane region" description="Helical" evidence="1">
    <location>
        <begin position="102"/>
        <end position="125"/>
    </location>
</feature>
<dbReference type="PhylomeDB" id="B4M9N3"/>
<dbReference type="Proteomes" id="UP000008792">
    <property type="component" value="Unassembled WGS sequence"/>
</dbReference>
<dbReference type="HOGENOM" id="CLU_1152791_0_0_1"/>
<dbReference type="EMBL" id="CH940654">
    <property type="protein sequence ID" value="EDW57909.1"/>
    <property type="molecule type" value="Genomic_DNA"/>
</dbReference>
<organism evidence="2 3">
    <name type="scientific">Drosophila virilis</name>
    <name type="common">Fruit fly</name>
    <dbReference type="NCBI Taxonomy" id="7244"/>
    <lineage>
        <taxon>Eukaryota</taxon>
        <taxon>Metazoa</taxon>
        <taxon>Ecdysozoa</taxon>
        <taxon>Arthropoda</taxon>
        <taxon>Hexapoda</taxon>
        <taxon>Insecta</taxon>
        <taxon>Pterygota</taxon>
        <taxon>Neoptera</taxon>
        <taxon>Endopterygota</taxon>
        <taxon>Diptera</taxon>
        <taxon>Brachycera</taxon>
        <taxon>Muscomorpha</taxon>
        <taxon>Ephydroidea</taxon>
        <taxon>Drosophilidae</taxon>
        <taxon>Drosophila</taxon>
    </lineage>
</organism>
<keyword evidence="1" id="KW-0472">Membrane</keyword>
<evidence type="ECO:0000313" key="3">
    <source>
        <dbReference type="Proteomes" id="UP000008792"/>
    </source>
</evidence>
<feature type="transmembrane region" description="Helical" evidence="1">
    <location>
        <begin position="46"/>
        <end position="63"/>
    </location>
</feature>
<keyword evidence="3" id="KW-1185">Reference proteome</keyword>
<dbReference type="InParanoid" id="B4M9N3"/>
<dbReference type="OrthoDB" id="7882500at2759"/>
<evidence type="ECO:0000256" key="1">
    <source>
        <dbReference type="SAM" id="Phobius"/>
    </source>
</evidence>
<feature type="transmembrane region" description="Helical" evidence="1">
    <location>
        <begin position="165"/>
        <end position="186"/>
    </location>
</feature>